<organism evidence="1 2">
    <name type="scientific">Perkinsus olseni</name>
    <name type="common">Perkinsus atlanticus</name>
    <dbReference type="NCBI Taxonomy" id="32597"/>
    <lineage>
        <taxon>Eukaryota</taxon>
        <taxon>Sar</taxon>
        <taxon>Alveolata</taxon>
        <taxon>Perkinsozoa</taxon>
        <taxon>Perkinsea</taxon>
        <taxon>Perkinsida</taxon>
        <taxon>Perkinsidae</taxon>
        <taxon>Perkinsus</taxon>
    </lineage>
</organism>
<dbReference type="EMBL" id="JABANM010013271">
    <property type="protein sequence ID" value="KAF4734617.1"/>
    <property type="molecule type" value="Genomic_DNA"/>
</dbReference>
<reference evidence="1 2" key="1">
    <citation type="submission" date="2020-04" db="EMBL/GenBank/DDBJ databases">
        <title>Perkinsus olseni comparative genomics.</title>
        <authorList>
            <person name="Bogema D.R."/>
        </authorList>
    </citation>
    <scope>NUCLEOTIDE SEQUENCE [LARGE SCALE GENOMIC DNA]</scope>
    <source>
        <strain evidence="1">ATCC PRA-205</strain>
    </source>
</reference>
<name>A0A7J6SPG1_PEROL</name>
<sequence length="112" mass="12084">MSVSQPFENSKRVVSEAPCCQQQTVGRPCRRHSCCHMLSRSGRRLFNAAVSSSSSSITGGSSAVARPPTHHRIDPASIEVAYPKALGGIIHKELLLVHQCSEAFRTASFGHP</sequence>
<dbReference type="AlphaFoldDB" id="A0A7J6SPG1"/>
<comment type="caution">
    <text evidence="1">The sequence shown here is derived from an EMBL/GenBank/DDBJ whole genome shotgun (WGS) entry which is preliminary data.</text>
</comment>
<accession>A0A7J6SPG1</accession>
<protein>
    <submittedName>
        <fullName evidence="1">Uncharacterized protein</fullName>
    </submittedName>
</protein>
<gene>
    <name evidence="1" type="ORF">FOZ62_007886</name>
</gene>
<evidence type="ECO:0000313" key="2">
    <source>
        <dbReference type="Proteomes" id="UP000574390"/>
    </source>
</evidence>
<dbReference type="Proteomes" id="UP000574390">
    <property type="component" value="Unassembled WGS sequence"/>
</dbReference>
<proteinExistence type="predicted"/>
<evidence type="ECO:0000313" key="1">
    <source>
        <dbReference type="EMBL" id="KAF4734617.1"/>
    </source>
</evidence>